<dbReference type="HOGENOM" id="CLU_069356_27_3_0"/>
<evidence type="ECO:0000256" key="1">
    <source>
        <dbReference type="ARBA" id="ARBA00023125"/>
    </source>
</evidence>
<sequence>MHLLTEGDPTRRRLLQAALELLAERGYRGATTRAIAERAGVSEVTLFRRFRSKGALLREALRGLAPPLSPPDPNAPLEEGLLGLLEGYLGLLEANRAFLPKLLSELLRHPELRGEGVPEGMAEALGRVVGFFRAKQEAGELRKDEPPEELALAFVGPLFARFLLGEVLGVRFPLDPKAYVRGYLEGRHGPRRRG</sequence>
<accession>K7R801</accession>
<proteinExistence type="predicted"/>
<dbReference type="Proteomes" id="UP000000211">
    <property type="component" value="Chromosome"/>
</dbReference>
<dbReference type="InterPro" id="IPR050109">
    <property type="entry name" value="HTH-type_TetR-like_transc_reg"/>
</dbReference>
<reference evidence="4 5" key="1">
    <citation type="journal article" date="2013" name="Genome Announc.">
        <title>Whole Genome Sequencing of Thermus oshimai JL-2 and Thermus thermophilus JL-18, Incomplete Denitrifiers from the United States Great Basin.</title>
        <authorList>
            <person name="Murugapiran S.K."/>
            <person name="Huntemann M."/>
            <person name="Wei C.L."/>
            <person name="Han J."/>
            <person name="Detter J.C."/>
            <person name="Han C.S."/>
            <person name="Erkkila T.H."/>
            <person name="Teshima H."/>
            <person name="Chen A."/>
            <person name="Kyrpides N."/>
            <person name="Mavrommatis K."/>
            <person name="Markowitz V."/>
            <person name="Szeto E."/>
            <person name="Ivanova N."/>
            <person name="Pagani I."/>
            <person name="Lam J."/>
            <person name="McDonald A.I."/>
            <person name="Dodsworth J.A."/>
            <person name="Pati A."/>
            <person name="Goodwin L."/>
            <person name="Peters L."/>
            <person name="Pitluck S."/>
            <person name="Woyke T."/>
            <person name="Hedlund B.P."/>
        </authorList>
    </citation>
    <scope>NUCLEOTIDE SEQUENCE</scope>
    <source>
        <strain evidence="4 5">JL-2</strain>
    </source>
</reference>
<gene>
    <name evidence="4" type="ORF">Theos_2171</name>
</gene>
<dbReference type="PANTHER" id="PTHR30055">
    <property type="entry name" value="HTH-TYPE TRANSCRIPTIONAL REGULATOR RUTR"/>
    <property type="match status" value="1"/>
</dbReference>
<dbReference type="Pfam" id="PF00440">
    <property type="entry name" value="TetR_N"/>
    <property type="match status" value="1"/>
</dbReference>
<dbReference type="PROSITE" id="PS50977">
    <property type="entry name" value="HTH_TETR_2"/>
    <property type="match status" value="1"/>
</dbReference>
<dbReference type="PANTHER" id="PTHR30055:SF226">
    <property type="entry name" value="HTH-TYPE TRANSCRIPTIONAL REGULATOR PKSA"/>
    <property type="match status" value="1"/>
</dbReference>
<evidence type="ECO:0000313" key="5">
    <source>
        <dbReference type="Proteomes" id="UP000000211"/>
    </source>
</evidence>
<dbReference type="KEGG" id="tos:Theos_2171"/>
<dbReference type="AlphaFoldDB" id="K7R801"/>
<dbReference type="InterPro" id="IPR009057">
    <property type="entry name" value="Homeodomain-like_sf"/>
</dbReference>
<dbReference type="Gene3D" id="1.10.10.60">
    <property type="entry name" value="Homeodomain-like"/>
    <property type="match status" value="1"/>
</dbReference>
<dbReference type="Gene3D" id="1.10.357.10">
    <property type="entry name" value="Tetracycline Repressor, domain 2"/>
    <property type="match status" value="1"/>
</dbReference>
<dbReference type="GO" id="GO:0000976">
    <property type="term" value="F:transcription cis-regulatory region binding"/>
    <property type="evidence" value="ECO:0007669"/>
    <property type="project" value="TreeGrafter"/>
</dbReference>
<dbReference type="PATRIC" id="fig|751945.3.peg.2112"/>
<keyword evidence="5" id="KW-1185">Reference proteome</keyword>
<dbReference type="OrthoDB" id="9780824at2"/>
<dbReference type="RefSeq" id="WP_016330335.1">
    <property type="nucleotide sequence ID" value="NC_019386.1"/>
</dbReference>
<dbReference type="EMBL" id="CP003249">
    <property type="protein sequence ID" value="AFV77164.1"/>
    <property type="molecule type" value="Genomic_DNA"/>
</dbReference>
<organism evidence="4 5">
    <name type="scientific">Thermus oshimai JL-2</name>
    <dbReference type="NCBI Taxonomy" id="751945"/>
    <lineage>
        <taxon>Bacteria</taxon>
        <taxon>Thermotogati</taxon>
        <taxon>Deinococcota</taxon>
        <taxon>Deinococci</taxon>
        <taxon>Thermales</taxon>
        <taxon>Thermaceae</taxon>
        <taxon>Thermus</taxon>
    </lineage>
</organism>
<dbReference type="InterPro" id="IPR036271">
    <property type="entry name" value="Tet_transcr_reg_TetR-rel_C_sf"/>
</dbReference>
<dbReference type="STRING" id="751945.Theos_2171"/>
<dbReference type="GO" id="GO:0003700">
    <property type="term" value="F:DNA-binding transcription factor activity"/>
    <property type="evidence" value="ECO:0007669"/>
    <property type="project" value="TreeGrafter"/>
</dbReference>
<dbReference type="PRINTS" id="PR00455">
    <property type="entry name" value="HTHTETR"/>
</dbReference>
<evidence type="ECO:0000313" key="4">
    <source>
        <dbReference type="EMBL" id="AFV77164.1"/>
    </source>
</evidence>
<feature type="DNA-binding region" description="H-T-H motif" evidence="2">
    <location>
        <begin position="31"/>
        <end position="50"/>
    </location>
</feature>
<dbReference type="SUPFAM" id="SSF48498">
    <property type="entry name" value="Tetracyclin repressor-like, C-terminal domain"/>
    <property type="match status" value="1"/>
</dbReference>
<evidence type="ECO:0000259" key="3">
    <source>
        <dbReference type="PROSITE" id="PS50977"/>
    </source>
</evidence>
<feature type="domain" description="HTH tetR-type" evidence="3">
    <location>
        <begin position="8"/>
        <end position="68"/>
    </location>
</feature>
<name>K7R801_THEOS</name>
<dbReference type="InterPro" id="IPR001647">
    <property type="entry name" value="HTH_TetR"/>
</dbReference>
<dbReference type="eggNOG" id="COG1309">
    <property type="taxonomic scope" value="Bacteria"/>
</dbReference>
<keyword evidence="1 2" id="KW-0238">DNA-binding</keyword>
<protein>
    <submittedName>
        <fullName evidence="4">Transcriptional regulator</fullName>
    </submittedName>
</protein>
<dbReference type="SUPFAM" id="SSF46689">
    <property type="entry name" value="Homeodomain-like"/>
    <property type="match status" value="1"/>
</dbReference>
<evidence type="ECO:0000256" key="2">
    <source>
        <dbReference type="PROSITE-ProRule" id="PRU00335"/>
    </source>
</evidence>